<organism evidence="2 3">
    <name type="scientific">Candidatus Obscuribacter phosphatis</name>
    <dbReference type="NCBI Taxonomy" id="1906157"/>
    <lineage>
        <taxon>Bacteria</taxon>
        <taxon>Bacillati</taxon>
        <taxon>Candidatus Melainabacteria</taxon>
        <taxon>Candidatus Obscuribacterales</taxon>
        <taxon>Candidatus Obscuribacteraceae</taxon>
        <taxon>Candidatus Obscuribacter</taxon>
    </lineage>
</organism>
<evidence type="ECO:0000313" key="3">
    <source>
        <dbReference type="Proteomes" id="UP000664277"/>
    </source>
</evidence>
<feature type="compositionally biased region" description="Basic and acidic residues" evidence="1">
    <location>
        <begin position="1720"/>
        <end position="1731"/>
    </location>
</feature>
<evidence type="ECO:0000313" key="2">
    <source>
        <dbReference type="EMBL" id="MBN8659341.1"/>
    </source>
</evidence>
<feature type="region of interest" description="Disordered" evidence="1">
    <location>
        <begin position="1715"/>
        <end position="1822"/>
    </location>
</feature>
<feature type="compositionally biased region" description="Polar residues" evidence="1">
    <location>
        <begin position="76"/>
        <end position="85"/>
    </location>
</feature>
<proteinExistence type="predicted"/>
<feature type="compositionally biased region" description="Low complexity" evidence="1">
    <location>
        <begin position="1761"/>
        <end position="1772"/>
    </location>
</feature>
<sequence length="1822" mass="193413">MSDTGTNDKAEGAKKAQLGSNDAAEKLLAMISPHRPEAKAEAKPESKPESKPEPKAEAKPASPDKPTLPSLRAGSLGTQGETNFSVSLSPVDKTLKGTQTENFKTGLVENLAGQVKGLETMLGGGNRTEEDRLLYAKYGYAPKNTSALSGLLHTAGTIAQNPGHIPGAIAESLKSTYKGVTSDDANERAKTWGGITGFGLTALIPIGGAAKTSTFTREASTFARGVSEVGLAKTAVGEYAGKALVTKIDDAAAVSARLPRIPTGLSSPVHFAPVESAVIPRFNIGANPAAKLANGADDAVREVGRVGQTEARLARGTQTGLEVSETAGKVVPPKIEAPAVKVEAPAVKIEAPAVKVEAPAAKVEAPAAKVEAPAVKVQAPLDTPAPVAKVEAPAAKVEAPLDTPAPLAKVEAPAAKVEAPLDPPAPVSRVEAPAARVETAPSAEPIVKPTVEPPIAAAAERTAPLEAAAKVEPTNVPANLGAKSGAEHTLGNLGDELADAAVEKLPVKGAERIAGTVDDIRPVHSEPSVKGDAPAIASSRFSEAIETRLPALNGAEKQLADDLLKDVKAFKEGNPDGLSLQALQEKLARPDVQKIFAENSTLARQFDQFGQSVKQAATRVDDALVNITESTAKVGRSSDELAKTLERGLQDLPQAQRGVAANLIEDLRKIKPESVKFGASTAEQQLVGRLEQSTKITRTIDDIVAKPEYQAIFKDKPELGKAFEALKQSGDELALARIESAKVSVPTVERAIGKQAGLELADDLTRVSGRGGDLRTLIEKDLPAMTGKQRATAEEVLQNLRSVDEAVLRDTPSLASRRVEALVDDLSKPEFSRFFSTNPRYVEQLTELRRSVTRAGESRSVVESTALAGERTVVSSQVGEASVALNARLQTIGRELGEGSAKDLDEIARNLDSIARGGRTDRAIAAIRNSIDNIESQGSSRLTRELRESVDDIEKLALKNDNLAKLEAASFTVNRSSAEVVRKAEVLAEELRPVAQVSPSKGSQLPVEAQISKHLDGIADQARLVNGSVDQVRTIANMRNSIARIEELGGAKVLTPTQAKAYEEIATAVRQLDNAAVEMRGLSRVREGATPIVERLPGQLDELRTNLGAAVKPGTDVPLRRVEEAVVDLKQARTLDESVAAVNRLKQELREPQLVRTLNDTPLDSPSRLAHNRLVEQVDKVDDALRMAQRERLISRLDGQTDNLVANLGRADKPALVDYSRAVKEIGRGGDDAIVRADQALAQLERESVRNPQLLPANTLQQIRQEHNLVTVTARQLDEVSTSLVSTRLERLRLGFNGIEDATSTLVQRKLIKENYETIQDLRYLETSRGRGAAQLEEAQLRLIRGANDIEVATYRSNLVKLASLGDKVALDRLLVSGLVPDGKKVLSLAGGEPGFIQTRALLLGFGKDGALTRNLSHLDPVFANNRSILLSPEVIGVAKYSVLSIYALQGLTELANRIDHQLLLEQYEALKRGGEESSESSSENSRVLPSRAGTDTNLSSFFGVREFSDAEIHRDLGGIAIQPFYQGKQSFAPAEGLSQSVMRQAFQPDSSGRVLPSSGVGNLGEPLAPPPKRETGAFNLRVDDPEFHKKAANRATFGTDFAPPRKSVSFNPAYENDPSSLNSFARAQSLPFSLTYKGDRIDSRLDKPASSQFVIPSILNQSDFRVISGASNVRKDPFSANLGGSSLLGNTPSGQTNVKQTNDAGIFASALAGAAEGSSGHDSRNLSKLEESEDDVDTAGSGGVVVSSNNADDDDDDEQNAPASMPANAPSRKPLRVPQVPTSSPVAAHDSEVLAEKAKASDSGGAAQIVAGPPRKRTVTA</sequence>
<dbReference type="EMBL" id="JAFLCK010000003">
    <property type="protein sequence ID" value="MBN8659341.1"/>
    <property type="molecule type" value="Genomic_DNA"/>
</dbReference>
<gene>
    <name evidence="2" type="ORF">J0M35_03185</name>
</gene>
<feature type="compositionally biased region" description="Basic and acidic residues" evidence="1">
    <location>
        <begin position="1"/>
        <end position="14"/>
    </location>
</feature>
<dbReference type="Proteomes" id="UP000664277">
    <property type="component" value="Unassembled WGS sequence"/>
</dbReference>
<protein>
    <submittedName>
        <fullName evidence="2">Uncharacterized protein</fullName>
    </submittedName>
</protein>
<feature type="region of interest" description="Disordered" evidence="1">
    <location>
        <begin position="1"/>
        <end position="85"/>
    </location>
</feature>
<evidence type="ECO:0000256" key="1">
    <source>
        <dbReference type="SAM" id="MobiDB-lite"/>
    </source>
</evidence>
<comment type="caution">
    <text evidence="2">The sequence shown here is derived from an EMBL/GenBank/DDBJ whole genome shotgun (WGS) entry which is preliminary data.</text>
</comment>
<feature type="compositionally biased region" description="Basic and acidic residues" evidence="1">
    <location>
        <begin position="1790"/>
        <end position="1801"/>
    </location>
</feature>
<reference evidence="2" key="1">
    <citation type="submission" date="2021-02" db="EMBL/GenBank/DDBJ databases">
        <title>Genome-Resolved Metagenomics of a Microbial Community Performing Photosynthetic Biological Nutrient Removal.</title>
        <authorList>
            <person name="Mcdaniel E.A."/>
        </authorList>
    </citation>
    <scope>NUCLEOTIDE SEQUENCE</scope>
    <source>
        <strain evidence="2">UWPOB_OBS1</strain>
    </source>
</reference>
<name>A0A8J7P753_9BACT</name>
<accession>A0A8J7P753</accession>
<feature type="region of interest" description="Disordered" evidence="1">
    <location>
        <begin position="1548"/>
        <end position="1579"/>
    </location>
</feature>
<feature type="compositionally biased region" description="Basic and acidic residues" evidence="1">
    <location>
        <begin position="34"/>
        <end position="58"/>
    </location>
</feature>